<feature type="region of interest" description="Disordered" evidence="3">
    <location>
        <begin position="1026"/>
        <end position="1140"/>
    </location>
</feature>
<keyword evidence="2" id="KW-0479">Metal-binding</keyword>
<feature type="region of interest" description="Disordered" evidence="3">
    <location>
        <begin position="525"/>
        <end position="575"/>
    </location>
</feature>
<feature type="compositionally biased region" description="Low complexity" evidence="3">
    <location>
        <begin position="872"/>
        <end position="885"/>
    </location>
</feature>
<feature type="compositionally biased region" description="Basic and acidic residues" evidence="3">
    <location>
        <begin position="527"/>
        <end position="547"/>
    </location>
</feature>
<dbReference type="SUPFAM" id="SSF47676">
    <property type="entry name" value="Conserved domain common to transcription factors TFIIS, elongin A, CRSP70"/>
    <property type="match status" value="1"/>
</dbReference>
<evidence type="ECO:0000259" key="4">
    <source>
        <dbReference type="PROSITE" id="PS50103"/>
    </source>
</evidence>
<dbReference type="AlphaFoldDB" id="A0AAW1Q373"/>
<name>A0AAW1Q373_9CHLO</name>
<dbReference type="Proteomes" id="UP001465755">
    <property type="component" value="Unassembled WGS sequence"/>
</dbReference>
<feature type="region of interest" description="Disordered" evidence="3">
    <location>
        <begin position="166"/>
        <end position="220"/>
    </location>
</feature>
<dbReference type="PROSITE" id="PS50103">
    <property type="entry name" value="ZF_C3H1"/>
    <property type="match status" value="1"/>
</dbReference>
<dbReference type="PROSITE" id="PS51319">
    <property type="entry name" value="TFIIS_N"/>
    <property type="match status" value="1"/>
</dbReference>
<proteinExistence type="predicted"/>
<feature type="compositionally biased region" description="Basic and acidic residues" evidence="3">
    <location>
        <begin position="84"/>
        <end position="99"/>
    </location>
</feature>
<dbReference type="GO" id="GO:0008270">
    <property type="term" value="F:zinc ion binding"/>
    <property type="evidence" value="ECO:0007669"/>
    <property type="project" value="UniProtKB-KW"/>
</dbReference>
<feature type="zinc finger region" description="C3H1-type" evidence="2">
    <location>
        <begin position="994"/>
        <end position="1022"/>
    </location>
</feature>
<comment type="caution">
    <text evidence="6">The sequence shown here is derived from an EMBL/GenBank/DDBJ whole genome shotgun (WGS) entry which is preliminary data.</text>
</comment>
<evidence type="ECO:0000313" key="6">
    <source>
        <dbReference type="EMBL" id="KAK9814958.1"/>
    </source>
</evidence>
<evidence type="ECO:0000313" key="7">
    <source>
        <dbReference type="Proteomes" id="UP001465755"/>
    </source>
</evidence>
<comment type="subcellular location">
    <subcellularLocation>
        <location evidence="1">Nucleus</location>
    </subcellularLocation>
</comment>
<feature type="compositionally biased region" description="Basic and acidic residues" evidence="3">
    <location>
        <begin position="1116"/>
        <end position="1140"/>
    </location>
</feature>
<feature type="domain" description="C3H1-type" evidence="4">
    <location>
        <begin position="994"/>
        <end position="1022"/>
    </location>
</feature>
<sequence>MSKRIEFPLPSPGLTLSCPSAALDLRHPIQQAWTTSRNLTCHAALGDELLGMTSVDDAEVDIVGLEDSSREIKELAQAPEIQDSPEHSDSKAPSERESSDLQGSDMAVDTTQADHAADVDAIQPPVHAAGSDVSILKPSTGNPQMKKACLTVRAQHVERLSETGDLPLSMLPLAGNQSTSGALPPRRTSSSERESQPVPRAKRQRVQASASASPEAKPPVDTFATSLGALMVPNSPMIAPEHVQGLQTLFASTDGQKRNVLLDVLRDFCSAEVMDAFVHGSGLQTLGEWLVQGLARDQLEFARKVLQALAKLPVDIDALRNSNIGRTLTRLRKTAPEELRASIAGLLASWKKLVQPAAEAPKAEAAAAVAPVAVLSASAPTPAAASGSAADEAPPTPTAAAAGKRPREEQEQSQDEGPSKAAKVAADSSSAATKKSSVPTKASQETRGAANGLLTKTSLDGAGKAASTAPLRTILGAADAHAPSRAGGRLVAMTDDSMFRSSRPANLPRPSGRSPLVPTVHKAHTLKMLDTDSAKELGKQRLRDGKGGDPGSPSARSKEAPAQEKTPVTSAPVVRNIIGGTTRIGGPIFHLPSDTAHPAAREPAHQPSAAERARMAAEKVPDPAAGAPPAPRTRRKTTTVSWAGDHNLVGIRWFLKTDPAGRVRADDDAMLPEEVPEGGIAEELPQAQAAPEVEVPPHRQFMQAAQREHWGEAAALRQLAEEDEDDDHLAFMEGHDHWMPPPHVDAPPQEDPVGTGEESEERQIQAARRLRTPAAVYPTPDRIPDTAGEGPSLNAPFTPSHIIPQIAWHIQNEGQGDQQPPPGPSAVPAPTLLPAPPSAAPSPAPVPTPAAPPQGVPTVPPELALALANLATAQQQQQQPSAGQPTPLPQQITLDTGQLQALLAAVPAAAAAPQASGPAAAKGKPAVMRNTYGSQAGAQPAAVHEPAAVAEEEPQEEPSYGFSGERGRRGGRRGGARGFPSAARGMAGRGERGRGRGRICAYFNSEQGCRKGVNCDFMHVQEGNVHHSGPGAMESASHRPGPPQNAPYAPDEGHEEEAGRGRRAPSTNRGAQWRQEQREQPAARGGGDFRGGRGRGPPSSRGRGGFSRRGGARGGHHAEESSRDDERWRNKREREDAFGE</sequence>
<feature type="compositionally biased region" description="Low complexity" evidence="3">
    <location>
        <begin position="382"/>
        <end position="402"/>
    </location>
</feature>
<evidence type="ECO:0000256" key="3">
    <source>
        <dbReference type="SAM" id="MobiDB-lite"/>
    </source>
</evidence>
<keyword evidence="2" id="KW-0863">Zinc-finger</keyword>
<dbReference type="InterPro" id="IPR017923">
    <property type="entry name" value="TFIIS_N"/>
</dbReference>
<dbReference type="InterPro" id="IPR035441">
    <property type="entry name" value="TFIIS/LEDGF_dom_sf"/>
</dbReference>
<feature type="region of interest" description="Disordered" evidence="3">
    <location>
        <begin position="813"/>
        <end position="859"/>
    </location>
</feature>
<dbReference type="Pfam" id="PF08711">
    <property type="entry name" value="Med26"/>
    <property type="match status" value="1"/>
</dbReference>
<gene>
    <name evidence="6" type="ORF">WJX73_003212</name>
</gene>
<feature type="compositionally biased region" description="Basic and acidic residues" evidence="3">
    <location>
        <begin position="611"/>
        <end position="621"/>
    </location>
</feature>
<organism evidence="6 7">
    <name type="scientific">Symbiochloris irregularis</name>
    <dbReference type="NCBI Taxonomy" id="706552"/>
    <lineage>
        <taxon>Eukaryota</taxon>
        <taxon>Viridiplantae</taxon>
        <taxon>Chlorophyta</taxon>
        <taxon>core chlorophytes</taxon>
        <taxon>Trebouxiophyceae</taxon>
        <taxon>Trebouxiales</taxon>
        <taxon>Trebouxiaceae</taxon>
        <taxon>Symbiochloris</taxon>
    </lineage>
</organism>
<feature type="region of interest" description="Disordered" evidence="3">
    <location>
        <begin position="76"/>
        <end position="105"/>
    </location>
</feature>
<feature type="domain" description="TFIIS N-terminal" evidence="5">
    <location>
        <begin position="284"/>
        <end position="357"/>
    </location>
</feature>
<dbReference type="EMBL" id="JALJOQ010000001">
    <property type="protein sequence ID" value="KAK9814958.1"/>
    <property type="molecule type" value="Genomic_DNA"/>
</dbReference>
<accession>A0AAW1Q373</accession>
<feature type="region of interest" description="Disordered" evidence="3">
    <location>
        <begin position="935"/>
        <end position="995"/>
    </location>
</feature>
<evidence type="ECO:0000259" key="5">
    <source>
        <dbReference type="PROSITE" id="PS51319"/>
    </source>
</evidence>
<dbReference type="InterPro" id="IPR000571">
    <property type="entry name" value="Znf_CCCH"/>
</dbReference>
<evidence type="ECO:0000256" key="1">
    <source>
        <dbReference type="PROSITE-ProRule" id="PRU00649"/>
    </source>
</evidence>
<reference evidence="6 7" key="1">
    <citation type="journal article" date="2024" name="Nat. Commun.">
        <title>Phylogenomics reveals the evolutionary origins of lichenization in chlorophyte algae.</title>
        <authorList>
            <person name="Puginier C."/>
            <person name="Libourel C."/>
            <person name="Otte J."/>
            <person name="Skaloud P."/>
            <person name="Haon M."/>
            <person name="Grisel S."/>
            <person name="Petersen M."/>
            <person name="Berrin J.G."/>
            <person name="Delaux P.M."/>
            <person name="Dal Grande F."/>
            <person name="Keller J."/>
        </authorList>
    </citation>
    <scope>NUCLEOTIDE SEQUENCE [LARGE SCALE GENOMIC DNA]</scope>
    <source>
        <strain evidence="6 7">SAG 2036</strain>
    </source>
</reference>
<protein>
    <recommendedName>
        <fullName evidence="8">Serine/threonine-protein phosphatase 1 regulatory subunit 10</fullName>
    </recommendedName>
</protein>
<keyword evidence="7" id="KW-1185">Reference proteome</keyword>
<feature type="region of interest" description="Disordered" evidence="3">
    <location>
        <begin position="872"/>
        <end position="891"/>
    </location>
</feature>
<dbReference type="PROSITE" id="PS51257">
    <property type="entry name" value="PROKAR_LIPOPROTEIN"/>
    <property type="match status" value="1"/>
</dbReference>
<feature type="compositionally biased region" description="Low complexity" evidence="3">
    <location>
        <begin position="938"/>
        <end position="949"/>
    </location>
</feature>
<feature type="region of interest" description="Disordered" evidence="3">
    <location>
        <begin position="590"/>
        <end position="639"/>
    </location>
</feature>
<evidence type="ECO:0000256" key="2">
    <source>
        <dbReference type="PROSITE-ProRule" id="PRU00723"/>
    </source>
</evidence>
<feature type="region of interest" description="Disordered" evidence="3">
    <location>
        <begin position="738"/>
        <end position="799"/>
    </location>
</feature>
<evidence type="ECO:0008006" key="8">
    <source>
        <dbReference type="Google" id="ProtNLM"/>
    </source>
</evidence>
<dbReference type="Gene3D" id="1.20.930.10">
    <property type="entry name" value="Conserved domain common to transcription factors TFIIS, elongin A, CRSP70"/>
    <property type="match status" value="1"/>
</dbReference>
<feature type="compositionally biased region" description="Pro residues" evidence="3">
    <location>
        <begin position="819"/>
        <end position="859"/>
    </location>
</feature>
<keyword evidence="2" id="KW-0862">Zinc</keyword>
<feature type="region of interest" description="Disordered" evidence="3">
    <location>
        <begin position="382"/>
        <end position="455"/>
    </location>
</feature>
<dbReference type="GO" id="GO:0005634">
    <property type="term" value="C:nucleus"/>
    <property type="evidence" value="ECO:0007669"/>
    <property type="project" value="UniProtKB-SubCell"/>
</dbReference>
<keyword evidence="1" id="KW-0539">Nucleus</keyword>
<feature type="compositionally biased region" description="Low complexity" evidence="3">
    <location>
        <begin position="419"/>
        <end position="443"/>
    </location>
</feature>